<dbReference type="EMBL" id="CP065425">
    <property type="protein sequence ID" value="QQZ10428.1"/>
    <property type="molecule type" value="Genomic_DNA"/>
</dbReference>
<dbReference type="RefSeq" id="WP_202779372.1">
    <property type="nucleotide sequence ID" value="NZ_CP065425.1"/>
</dbReference>
<accession>A0ABX7E3Z0</accession>
<protein>
    <submittedName>
        <fullName evidence="2">Pilus assembly protein</fullName>
    </submittedName>
</protein>
<gene>
    <name evidence="2" type="ORF">I5776_05710</name>
</gene>
<dbReference type="Proteomes" id="UP000595691">
    <property type="component" value="Chromosome"/>
</dbReference>
<keyword evidence="3" id="KW-1185">Reference proteome</keyword>
<keyword evidence="1" id="KW-1133">Transmembrane helix</keyword>
<evidence type="ECO:0000313" key="2">
    <source>
        <dbReference type="EMBL" id="QQZ10428.1"/>
    </source>
</evidence>
<keyword evidence="1" id="KW-0472">Membrane</keyword>
<evidence type="ECO:0000256" key="1">
    <source>
        <dbReference type="SAM" id="Phobius"/>
    </source>
</evidence>
<evidence type="ECO:0000313" key="3">
    <source>
        <dbReference type="Proteomes" id="UP000595691"/>
    </source>
</evidence>
<proteinExistence type="predicted"/>
<sequence length="207" mass="23656">MKKKVFSFLKNDKGSFTIEASMLFPMLLIITLCLIFFSLVIYYKSILQFEANRIADQVSFTWNNSSKDLETGAFDTYTTDLDDGLYWRLTGNEFFTQFGLPSFSDGLVGKKTNHSIIDKIPGPIDGDIKFKNGLVGSEIIVNLNQPLHLPGYVTNLFKMDVMEAKATRSISEPPEFIRNTDFVIYFFKEAKQYGGYIKQFKNKGKKK</sequence>
<keyword evidence="1" id="KW-0812">Transmembrane</keyword>
<organism evidence="2 3">
    <name type="scientific">Heyndrickxia vini</name>
    <dbReference type="NCBI Taxonomy" id="1476025"/>
    <lineage>
        <taxon>Bacteria</taxon>
        <taxon>Bacillati</taxon>
        <taxon>Bacillota</taxon>
        <taxon>Bacilli</taxon>
        <taxon>Bacillales</taxon>
        <taxon>Bacillaceae</taxon>
        <taxon>Heyndrickxia</taxon>
    </lineage>
</organism>
<name>A0ABX7E3Z0_9BACI</name>
<feature type="transmembrane region" description="Helical" evidence="1">
    <location>
        <begin position="21"/>
        <end position="43"/>
    </location>
</feature>
<reference evidence="2 3" key="1">
    <citation type="submission" date="2020-11" db="EMBL/GenBank/DDBJ databases">
        <title>Taxonomic evaluation of the Bacillus sporothermodurans group of bacteria based on whole genome sequences.</title>
        <authorList>
            <person name="Fiedler G."/>
            <person name="Herbstmann A.-D."/>
            <person name="Doll E."/>
            <person name="Wenning M."/>
            <person name="Brinks E."/>
            <person name="Kabisch J."/>
            <person name="Breitenwieser F."/>
            <person name="Lappann M."/>
            <person name="Boehnlein C."/>
            <person name="Franz C."/>
        </authorList>
    </citation>
    <scope>NUCLEOTIDE SEQUENCE [LARGE SCALE GENOMIC DNA]</scope>
    <source>
        <strain evidence="2 3">JCM 19841</strain>
    </source>
</reference>